<dbReference type="InterPro" id="IPR036397">
    <property type="entry name" value="RNaseH_sf"/>
</dbReference>
<dbReference type="PROSITE" id="PS50994">
    <property type="entry name" value="INTEGRASE"/>
    <property type="match status" value="1"/>
</dbReference>
<dbReference type="Proteomes" id="UP000732378">
    <property type="component" value="Unassembled WGS sequence"/>
</dbReference>
<dbReference type="InterPro" id="IPR054353">
    <property type="entry name" value="IstA-like_C"/>
</dbReference>
<comment type="similarity">
    <text evidence="1">Belongs to the transposase IS21/IS408/IS1162 family.</text>
</comment>
<dbReference type="Gene3D" id="3.30.420.10">
    <property type="entry name" value="Ribonuclease H-like superfamily/Ribonuclease H"/>
    <property type="match status" value="1"/>
</dbReference>
<dbReference type="InterPro" id="IPR001584">
    <property type="entry name" value="Integrase_cat-core"/>
</dbReference>
<dbReference type="PANTHER" id="PTHR35004">
    <property type="entry name" value="TRANSPOSASE RV3428C-RELATED"/>
    <property type="match status" value="1"/>
</dbReference>
<dbReference type="InterPro" id="IPR012337">
    <property type="entry name" value="RNaseH-like_sf"/>
</dbReference>
<dbReference type="SUPFAM" id="SSF53098">
    <property type="entry name" value="Ribonuclease H-like"/>
    <property type="match status" value="1"/>
</dbReference>
<proteinExistence type="inferred from homology"/>
<evidence type="ECO:0000259" key="3">
    <source>
        <dbReference type="PROSITE" id="PS50994"/>
    </source>
</evidence>
<keyword evidence="5" id="KW-1185">Reference proteome</keyword>
<dbReference type="RefSeq" id="WP_193669386.1">
    <property type="nucleotide sequence ID" value="NZ_JACDTV010000008.1"/>
</dbReference>
<feature type="region of interest" description="Disordered" evidence="2">
    <location>
        <begin position="373"/>
        <end position="398"/>
    </location>
</feature>
<accession>A0ABS2M5J6</accession>
<dbReference type="EMBL" id="JAFBBZ010000001">
    <property type="protein sequence ID" value="MBM7506466.1"/>
    <property type="molecule type" value="Genomic_DNA"/>
</dbReference>
<evidence type="ECO:0000256" key="1">
    <source>
        <dbReference type="ARBA" id="ARBA00009277"/>
    </source>
</evidence>
<sequence>MKSAEEIMKILDAYDLTGSLRDAGELAGCSHHTVKHYIERRAAAGVLDKAAARPQLIDAYLDKVEEWVERSQGKVRADVAHEKLVALGYTGSERTTRRAVAKVKTDYRAGRVRVHRPWVTEPGMWLQYDYGDGPVVDGVKTVLLVAWLAWSRFRVVLPLRDKTMPSVFAALDQTFRRLGGVPTYVLTDNEKTVTVEHIAGIAVRNPQLVAFAEHYSVTVHTCVPADPASKGGTESSVKISKADLVPKDTNLREAYTSFAELEAACEAFCAKVNTRAHRVTRRAPVEMLAEERARLHPVAAAPHTVAFGTTRMVPGNTPMVTFESGQYSVPHTLLGATVWVRAQGVGDGEQVVIVHVGEAGPLEVARHRRATPGSPQLIDEHFPAQPSGPLDRRPRAKNTAESEFLDLGEGARLWLVEAAAAGTTKMRVKMAEALSLAKLFDPVEVDWALGHAAVHGRFAEADLSSILDHHARGAAAGERDVHRASEDSSLTQGTSAWARLGQPDAHDAHDGHGVDGVSR</sequence>
<dbReference type="Pfam" id="PF00665">
    <property type="entry name" value="rve"/>
    <property type="match status" value="1"/>
</dbReference>
<organism evidence="4 5">
    <name type="scientific">Nocardioides salarius</name>
    <dbReference type="NCBI Taxonomy" id="374513"/>
    <lineage>
        <taxon>Bacteria</taxon>
        <taxon>Bacillati</taxon>
        <taxon>Actinomycetota</taxon>
        <taxon>Actinomycetes</taxon>
        <taxon>Propionibacteriales</taxon>
        <taxon>Nocardioidaceae</taxon>
        <taxon>Nocardioides</taxon>
    </lineage>
</organism>
<evidence type="ECO:0000313" key="4">
    <source>
        <dbReference type="EMBL" id="MBM7506466.1"/>
    </source>
</evidence>
<feature type="domain" description="Integrase catalytic" evidence="3">
    <location>
        <begin position="113"/>
        <end position="292"/>
    </location>
</feature>
<gene>
    <name evidence="4" type="ORF">JOE61_000280</name>
</gene>
<evidence type="ECO:0000256" key="2">
    <source>
        <dbReference type="SAM" id="MobiDB-lite"/>
    </source>
</evidence>
<dbReference type="NCBIfam" id="NF033546">
    <property type="entry name" value="transpos_IS21"/>
    <property type="match status" value="1"/>
</dbReference>
<feature type="region of interest" description="Disordered" evidence="2">
    <location>
        <begin position="499"/>
        <end position="519"/>
    </location>
</feature>
<name>A0ABS2M5J6_9ACTN</name>
<reference evidence="4 5" key="1">
    <citation type="submission" date="2021-01" db="EMBL/GenBank/DDBJ databases">
        <title>Sequencing the genomes of 1000 actinobacteria strains.</title>
        <authorList>
            <person name="Klenk H.-P."/>
        </authorList>
    </citation>
    <scope>NUCLEOTIDE SEQUENCE [LARGE SCALE GENOMIC DNA]</scope>
    <source>
        <strain evidence="4 5">DSM 18239</strain>
    </source>
</reference>
<dbReference type="Pfam" id="PF22483">
    <property type="entry name" value="Mu-transpos_C_2"/>
    <property type="match status" value="1"/>
</dbReference>
<protein>
    <submittedName>
        <fullName evidence="4">Transposase</fullName>
    </submittedName>
</protein>
<evidence type="ECO:0000313" key="5">
    <source>
        <dbReference type="Proteomes" id="UP000732378"/>
    </source>
</evidence>
<feature type="compositionally biased region" description="Basic and acidic residues" evidence="2">
    <location>
        <begin position="504"/>
        <end position="519"/>
    </location>
</feature>
<comment type="caution">
    <text evidence="4">The sequence shown here is derived from an EMBL/GenBank/DDBJ whole genome shotgun (WGS) entry which is preliminary data.</text>
</comment>